<dbReference type="Gene3D" id="3.40.50.300">
    <property type="entry name" value="P-loop containing nucleotide triphosphate hydrolases"/>
    <property type="match status" value="1"/>
</dbReference>
<dbReference type="AlphaFoldDB" id="A0A8T0IK49"/>
<dbReference type="SUPFAM" id="SSF52047">
    <property type="entry name" value="RNI-like"/>
    <property type="match status" value="1"/>
</dbReference>
<dbReference type="PANTHER" id="PTHR11017:SF579">
    <property type="entry name" value="TIR DOMAIN-CONTAINING PROTEIN"/>
    <property type="match status" value="1"/>
</dbReference>
<dbReference type="SUPFAM" id="SSF52058">
    <property type="entry name" value="L domain-like"/>
    <property type="match status" value="1"/>
</dbReference>
<dbReference type="InterPro" id="IPR042197">
    <property type="entry name" value="Apaf_helical"/>
</dbReference>
<dbReference type="InterPro" id="IPR055414">
    <property type="entry name" value="LRR_R13L4/SHOC2-like"/>
</dbReference>
<protein>
    <recommendedName>
        <fullName evidence="3">TIR domain-containing protein</fullName>
    </recommendedName>
</protein>
<dbReference type="InterPro" id="IPR002182">
    <property type="entry name" value="NB-ARC"/>
</dbReference>
<comment type="caution">
    <text evidence="4">The sequence shown here is derived from an EMBL/GenBank/DDBJ whole genome shotgun (WGS) entry which is preliminary data.</text>
</comment>
<dbReference type="GO" id="GO:0043531">
    <property type="term" value="F:ADP binding"/>
    <property type="evidence" value="ECO:0007669"/>
    <property type="project" value="InterPro"/>
</dbReference>
<dbReference type="GO" id="GO:0006952">
    <property type="term" value="P:defense response"/>
    <property type="evidence" value="ECO:0007669"/>
    <property type="project" value="UniProtKB-KW"/>
</dbReference>
<dbReference type="Gene3D" id="3.80.10.10">
    <property type="entry name" value="Ribonuclease Inhibitor"/>
    <property type="match status" value="2"/>
</dbReference>
<dbReference type="InterPro" id="IPR032675">
    <property type="entry name" value="LRR_dom_sf"/>
</dbReference>
<keyword evidence="2" id="KW-0611">Plant defense</keyword>
<dbReference type="SUPFAM" id="SSF52200">
    <property type="entry name" value="Toll/Interleukin receptor TIR domain"/>
    <property type="match status" value="1"/>
</dbReference>
<dbReference type="InterPro" id="IPR027417">
    <property type="entry name" value="P-loop_NTPase"/>
</dbReference>
<dbReference type="InterPro" id="IPR044974">
    <property type="entry name" value="Disease_R_plants"/>
</dbReference>
<name>A0A8T0IK49_CERPU</name>
<keyword evidence="1" id="KW-0677">Repeat</keyword>
<gene>
    <name evidence="4" type="ORF">KC19_3G152200</name>
</gene>
<dbReference type="Gene3D" id="1.10.10.10">
    <property type="entry name" value="Winged helix-like DNA-binding domain superfamily/Winged helix DNA-binding domain"/>
    <property type="match status" value="1"/>
</dbReference>
<feature type="domain" description="TIR" evidence="3">
    <location>
        <begin position="14"/>
        <end position="178"/>
    </location>
</feature>
<dbReference type="InterPro" id="IPR000157">
    <property type="entry name" value="TIR_dom"/>
</dbReference>
<reference evidence="4" key="1">
    <citation type="submission" date="2020-06" db="EMBL/GenBank/DDBJ databases">
        <title>WGS assembly of Ceratodon purpureus strain R40.</title>
        <authorList>
            <person name="Carey S.B."/>
            <person name="Jenkins J."/>
            <person name="Shu S."/>
            <person name="Lovell J.T."/>
            <person name="Sreedasyam A."/>
            <person name="Maumus F."/>
            <person name="Tiley G.P."/>
            <person name="Fernandez-Pozo N."/>
            <person name="Barry K."/>
            <person name="Chen C."/>
            <person name="Wang M."/>
            <person name="Lipzen A."/>
            <person name="Daum C."/>
            <person name="Saski C.A."/>
            <person name="Payton A.C."/>
            <person name="Mcbreen J.C."/>
            <person name="Conrad R.E."/>
            <person name="Kollar L.M."/>
            <person name="Olsson S."/>
            <person name="Huttunen S."/>
            <person name="Landis J.B."/>
            <person name="Wickett N.J."/>
            <person name="Johnson M.G."/>
            <person name="Rensing S.A."/>
            <person name="Grimwood J."/>
            <person name="Schmutz J."/>
            <person name="Mcdaniel S.F."/>
        </authorList>
    </citation>
    <scope>NUCLEOTIDE SEQUENCE</scope>
    <source>
        <strain evidence="4">R40</strain>
    </source>
</reference>
<dbReference type="GO" id="GO:0051707">
    <property type="term" value="P:response to other organism"/>
    <property type="evidence" value="ECO:0007669"/>
    <property type="project" value="UniProtKB-ARBA"/>
</dbReference>
<dbReference type="PANTHER" id="PTHR11017">
    <property type="entry name" value="LEUCINE-RICH REPEAT-CONTAINING PROTEIN"/>
    <property type="match status" value="1"/>
</dbReference>
<dbReference type="SMART" id="SM00255">
    <property type="entry name" value="TIR"/>
    <property type="match status" value="1"/>
</dbReference>
<proteinExistence type="predicted"/>
<dbReference type="InterPro" id="IPR036388">
    <property type="entry name" value="WH-like_DNA-bd_sf"/>
</dbReference>
<dbReference type="SUPFAM" id="SSF52540">
    <property type="entry name" value="P-loop containing nucleoside triphosphate hydrolases"/>
    <property type="match status" value="1"/>
</dbReference>
<dbReference type="EMBL" id="CM026423">
    <property type="protein sequence ID" value="KAG0583652.1"/>
    <property type="molecule type" value="Genomic_DNA"/>
</dbReference>
<dbReference type="Pfam" id="PF23598">
    <property type="entry name" value="LRR_14"/>
    <property type="match status" value="1"/>
</dbReference>
<dbReference type="Gene3D" id="3.40.50.10140">
    <property type="entry name" value="Toll/interleukin-1 receptor homology (TIR) domain"/>
    <property type="match status" value="1"/>
</dbReference>
<dbReference type="Proteomes" id="UP000822688">
    <property type="component" value="Chromosome 3"/>
</dbReference>
<dbReference type="Pfam" id="PF01582">
    <property type="entry name" value="TIR"/>
    <property type="match status" value="1"/>
</dbReference>
<sequence length="1064" mass="117670">MNDCDASTSGAVTENFDVFLNHRGPDVKTTFVAHLEDALRCAGFRPFLDARSLMKGNPALKSIDQALDAAKVHVAVVSKRYAESKYCLNELVAMMRSGKPVIPVFYDVEPVDLRWVENGPFAEAFLNHKSKGRTQKKLHEWTHALGALADITGFCLANYKRDEAKLKREVVNQVARLAPSNDPVDVEPYRVGLQRRAHACIQMSDNMGAGTGILGLVGMGGVGKTTLAREIYNHFVAEKKFRNMTFLEIHRDSSTSDVEVRSTWVRELQKQLLWDLLRVQTSTSNDYSSWFRKVASVGPVLIVVDNVYKVGQFEALVPFVNDIPPGSRIIVTSRDRSVFNNVAGRSKLEHCLYDVSTLGVEESSMLFNWHAFQADEAPQELQGVAKDVVEGCGGLPLALKVVGSSLFDVRSDEDSEAIWLEAVHALRQNPDVKGVLKWSYDHLSKPEKHMFLDIACLFSNHKVEEALAYWRSCEDCTSCDGVHTPCTSLRSLVNKNLVIVHCGVYCGRPTFKVHDLLMDLGQEIGKKAKTHFVNGTNVEASIMKKQGTNKTLALSLVGSRKRKFEAEDFASMPNLHFLELPDGCVVNGDFRCISTKIRWLRWRGIVLDCMPLGLDVSCLTSLDFSKSTNLASLWTESEIMLKGFPNLLQLNLQKCTSITRLPNSIGQSSQLQNLYLRDCEKLKILPKSIGQLKRLQNLQLWGCSSLKGLPESIGQASGLHHVDLARCTKLKKLPESIGQLQQLQCLILDGCRSLTAIPDSIGALSNLVALFAVGCTLIVKLPPSIGLCSSLMWLFVHASAECQTFSDGHIGEAWSQLRRLQLGNCGGLGSLLAYGALKSLTWLTLEDIIVTELPESIGLLMGLWSLDIACERLQCLPNSIGDLKLLRFLTLRRCDNLKRLPKTLGGLTSLENLDINSCSIRKLPRSIGQLSGLRRLEMKGCKNLQKLPTSIRNLKGLRRFMLRDCGSVEAMGALTTLQGLPMWGTTSVTQLPASLGLVSTLVAYGDDLADYENGYRRFVGTSKVLEEDESGFLKVYRDESSGVTSLVRGIHEKQVSLAVLQVGV</sequence>
<dbReference type="PROSITE" id="PS50104">
    <property type="entry name" value="TIR"/>
    <property type="match status" value="1"/>
</dbReference>
<evidence type="ECO:0000313" key="5">
    <source>
        <dbReference type="Proteomes" id="UP000822688"/>
    </source>
</evidence>
<evidence type="ECO:0000313" key="4">
    <source>
        <dbReference type="EMBL" id="KAG0583652.1"/>
    </source>
</evidence>
<keyword evidence="5" id="KW-1185">Reference proteome</keyword>
<organism evidence="4 5">
    <name type="scientific">Ceratodon purpureus</name>
    <name type="common">Fire moss</name>
    <name type="synonym">Dicranum purpureum</name>
    <dbReference type="NCBI Taxonomy" id="3225"/>
    <lineage>
        <taxon>Eukaryota</taxon>
        <taxon>Viridiplantae</taxon>
        <taxon>Streptophyta</taxon>
        <taxon>Embryophyta</taxon>
        <taxon>Bryophyta</taxon>
        <taxon>Bryophytina</taxon>
        <taxon>Bryopsida</taxon>
        <taxon>Dicranidae</taxon>
        <taxon>Pseudoditrichales</taxon>
        <taxon>Ditrichaceae</taxon>
        <taxon>Ceratodon</taxon>
    </lineage>
</organism>
<dbReference type="PRINTS" id="PR00364">
    <property type="entry name" value="DISEASERSIST"/>
</dbReference>
<dbReference type="Gene3D" id="1.10.8.430">
    <property type="entry name" value="Helical domain of apoptotic protease-activating factors"/>
    <property type="match status" value="1"/>
</dbReference>
<dbReference type="Pfam" id="PF00931">
    <property type="entry name" value="NB-ARC"/>
    <property type="match status" value="1"/>
</dbReference>
<evidence type="ECO:0000256" key="1">
    <source>
        <dbReference type="ARBA" id="ARBA00022737"/>
    </source>
</evidence>
<dbReference type="GO" id="GO:0007165">
    <property type="term" value="P:signal transduction"/>
    <property type="evidence" value="ECO:0007669"/>
    <property type="project" value="InterPro"/>
</dbReference>
<evidence type="ECO:0000256" key="2">
    <source>
        <dbReference type="ARBA" id="ARBA00022821"/>
    </source>
</evidence>
<dbReference type="InterPro" id="IPR035897">
    <property type="entry name" value="Toll_tir_struct_dom_sf"/>
</dbReference>
<evidence type="ECO:0000259" key="3">
    <source>
        <dbReference type="PROSITE" id="PS50104"/>
    </source>
</evidence>
<accession>A0A8T0IK49</accession>